<keyword evidence="2" id="KW-1185">Reference proteome</keyword>
<comment type="caution">
    <text evidence="1">The sequence shown here is derived from an EMBL/GenBank/DDBJ whole genome shotgun (WGS) entry which is preliminary data.</text>
</comment>
<accession>A0ABR2S7I7</accession>
<organism evidence="1 2">
    <name type="scientific">Hibiscus sabdariffa</name>
    <name type="common">roselle</name>
    <dbReference type="NCBI Taxonomy" id="183260"/>
    <lineage>
        <taxon>Eukaryota</taxon>
        <taxon>Viridiplantae</taxon>
        <taxon>Streptophyta</taxon>
        <taxon>Embryophyta</taxon>
        <taxon>Tracheophyta</taxon>
        <taxon>Spermatophyta</taxon>
        <taxon>Magnoliopsida</taxon>
        <taxon>eudicotyledons</taxon>
        <taxon>Gunneridae</taxon>
        <taxon>Pentapetalae</taxon>
        <taxon>rosids</taxon>
        <taxon>malvids</taxon>
        <taxon>Malvales</taxon>
        <taxon>Malvaceae</taxon>
        <taxon>Malvoideae</taxon>
        <taxon>Hibiscus</taxon>
    </lineage>
</organism>
<name>A0ABR2S7I7_9ROSI</name>
<protein>
    <submittedName>
        <fullName evidence="1">Uncharacterized protein</fullName>
    </submittedName>
</protein>
<dbReference type="EMBL" id="JBBPBN010000016">
    <property type="protein sequence ID" value="KAK9020934.1"/>
    <property type="molecule type" value="Genomic_DNA"/>
</dbReference>
<proteinExistence type="predicted"/>
<sequence length="92" mass="9857">MMDEASSDDKPSTFRTNSGRSEVVVVETTVCAALDRRWAVVAVVSIGLETLAGKGETLVEGLVEQGWIEPKCGLELLNRESGPGARRPRGDV</sequence>
<gene>
    <name evidence="1" type="ORF">V6N11_010946</name>
</gene>
<evidence type="ECO:0000313" key="1">
    <source>
        <dbReference type="EMBL" id="KAK9020934.1"/>
    </source>
</evidence>
<dbReference type="Proteomes" id="UP001396334">
    <property type="component" value="Unassembled WGS sequence"/>
</dbReference>
<reference evidence="1 2" key="1">
    <citation type="journal article" date="2024" name="G3 (Bethesda)">
        <title>Genome assembly of Hibiscus sabdariffa L. provides insights into metabolisms of medicinal natural products.</title>
        <authorList>
            <person name="Kim T."/>
        </authorList>
    </citation>
    <scope>NUCLEOTIDE SEQUENCE [LARGE SCALE GENOMIC DNA]</scope>
    <source>
        <strain evidence="1">TK-2024</strain>
        <tissue evidence="1">Old leaves</tissue>
    </source>
</reference>
<evidence type="ECO:0000313" key="2">
    <source>
        <dbReference type="Proteomes" id="UP001396334"/>
    </source>
</evidence>